<evidence type="ECO:0000256" key="2">
    <source>
        <dbReference type="PROSITE-ProRule" id="PRU00335"/>
    </source>
</evidence>
<dbReference type="EMBL" id="QFFJ01000003">
    <property type="protein sequence ID" value="RBL88096.1"/>
    <property type="molecule type" value="Genomic_DNA"/>
</dbReference>
<feature type="DNA-binding region" description="H-T-H motif" evidence="2">
    <location>
        <begin position="32"/>
        <end position="51"/>
    </location>
</feature>
<dbReference type="InterPro" id="IPR050624">
    <property type="entry name" value="HTH-type_Tx_Regulator"/>
</dbReference>
<organism evidence="4 5">
    <name type="scientific">Chitinophaga flava</name>
    <dbReference type="NCBI Taxonomy" id="2259036"/>
    <lineage>
        <taxon>Bacteria</taxon>
        <taxon>Pseudomonadati</taxon>
        <taxon>Bacteroidota</taxon>
        <taxon>Chitinophagia</taxon>
        <taxon>Chitinophagales</taxon>
        <taxon>Chitinophagaceae</taxon>
        <taxon>Chitinophaga</taxon>
    </lineage>
</organism>
<reference evidence="4 5" key="1">
    <citation type="submission" date="2018-05" db="EMBL/GenBank/DDBJ databases">
        <title>Chitinophaga sp. K3CV102501T nov., isolated from isolated from a monsoon evergreen broad-leaved forest soil.</title>
        <authorList>
            <person name="Lv Y."/>
        </authorList>
    </citation>
    <scope>NUCLEOTIDE SEQUENCE [LARGE SCALE GENOMIC DNA]</scope>
    <source>
        <strain evidence="4 5">GDMCC 1.1325</strain>
    </source>
</reference>
<dbReference type="InterPro" id="IPR001647">
    <property type="entry name" value="HTH_TetR"/>
</dbReference>
<proteinExistence type="predicted"/>
<comment type="caution">
    <text evidence="4">The sequence shown here is derived from an EMBL/GenBank/DDBJ whole genome shotgun (WGS) entry which is preliminary data.</text>
</comment>
<accession>A0A365XP33</accession>
<dbReference type="PANTHER" id="PTHR43479:SF11">
    <property type="entry name" value="ACREF_ENVCD OPERON REPRESSOR-RELATED"/>
    <property type="match status" value="1"/>
</dbReference>
<dbReference type="Proteomes" id="UP000253410">
    <property type="component" value="Unassembled WGS sequence"/>
</dbReference>
<dbReference type="PROSITE" id="PS50977">
    <property type="entry name" value="HTH_TETR_2"/>
    <property type="match status" value="1"/>
</dbReference>
<dbReference type="PANTHER" id="PTHR43479">
    <property type="entry name" value="ACREF/ENVCD OPERON REPRESSOR-RELATED"/>
    <property type="match status" value="1"/>
</dbReference>
<evidence type="ECO:0000313" key="4">
    <source>
        <dbReference type="EMBL" id="RBL88096.1"/>
    </source>
</evidence>
<dbReference type="RefSeq" id="WP_113619923.1">
    <property type="nucleotide sequence ID" value="NZ_QFFJ01000003.1"/>
</dbReference>
<feature type="domain" description="HTH tetR-type" evidence="3">
    <location>
        <begin position="9"/>
        <end position="69"/>
    </location>
</feature>
<sequence length="199" mass="22653">MKNKAIQEQRIRGYFIDATKEILKSEGLKSVSVRNIAERAGYSFATLYNYFKDVKDLVFLCVQDFQEECSAYVAERSSKAPRGEKRLKAILLAYLEYFIQYSGIFELFFVEKLSDLNRQPDTAPLITGFLDSLCEEEWKYLIALKSLTPAAASHKKAALLYGTTGMLLLYINRQMPVGYSAFLKAANAFIDNQLKDLHA</sequence>
<protein>
    <recommendedName>
        <fullName evidence="3">HTH tetR-type domain-containing protein</fullName>
    </recommendedName>
</protein>
<keyword evidence="5" id="KW-1185">Reference proteome</keyword>
<dbReference type="Pfam" id="PF00440">
    <property type="entry name" value="TetR_N"/>
    <property type="match status" value="1"/>
</dbReference>
<dbReference type="GO" id="GO:0003677">
    <property type="term" value="F:DNA binding"/>
    <property type="evidence" value="ECO:0007669"/>
    <property type="project" value="UniProtKB-UniRule"/>
</dbReference>
<evidence type="ECO:0000259" key="3">
    <source>
        <dbReference type="PROSITE" id="PS50977"/>
    </source>
</evidence>
<gene>
    <name evidence="4" type="ORF">DF182_31735</name>
</gene>
<evidence type="ECO:0000313" key="5">
    <source>
        <dbReference type="Proteomes" id="UP000253410"/>
    </source>
</evidence>
<dbReference type="PRINTS" id="PR00455">
    <property type="entry name" value="HTHTETR"/>
</dbReference>
<dbReference type="OrthoDB" id="5366068at2"/>
<dbReference type="SUPFAM" id="SSF46689">
    <property type="entry name" value="Homeodomain-like"/>
    <property type="match status" value="1"/>
</dbReference>
<evidence type="ECO:0000256" key="1">
    <source>
        <dbReference type="ARBA" id="ARBA00023125"/>
    </source>
</evidence>
<dbReference type="InterPro" id="IPR009057">
    <property type="entry name" value="Homeodomain-like_sf"/>
</dbReference>
<dbReference type="AlphaFoldDB" id="A0A365XP33"/>
<keyword evidence="1 2" id="KW-0238">DNA-binding</keyword>
<dbReference type="Gene3D" id="1.10.357.10">
    <property type="entry name" value="Tetracycline Repressor, domain 2"/>
    <property type="match status" value="1"/>
</dbReference>
<name>A0A365XP33_9BACT</name>